<reference evidence="7 8" key="1">
    <citation type="journal article" date="2019" name="Nat. Microbiol.">
        <title>Mediterranean grassland soil C-N compound turnover is dependent on rainfall and depth, and is mediated by genomically divergent microorganisms.</title>
        <authorList>
            <person name="Diamond S."/>
            <person name="Andeer P.F."/>
            <person name="Li Z."/>
            <person name="Crits-Christoph A."/>
            <person name="Burstein D."/>
            <person name="Anantharaman K."/>
            <person name="Lane K.R."/>
            <person name="Thomas B.C."/>
            <person name="Pan C."/>
            <person name="Northen T.R."/>
            <person name="Banfield J.F."/>
        </authorList>
    </citation>
    <scope>NUCLEOTIDE SEQUENCE [LARGE SCALE GENOMIC DNA]</scope>
    <source>
        <strain evidence="7">NP_5</strain>
    </source>
</reference>
<dbReference type="GO" id="GO:0019867">
    <property type="term" value="C:outer membrane"/>
    <property type="evidence" value="ECO:0007669"/>
    <property type="project" value="InterPro"/>
</dbReference>
<protein>
    <recommendedName>
        <fullName evidence="6">POTRA domain-containing protein</fullName>
    </recommendedName>
</protein>
<dbReference type="EMBL" id="VBAM01000131">
    <property type="protein sequence ID" value="TMJ14000.1"/>
    <property type="molecule type" value="Genomic_DNA"/>
</dbReference>
<evidence type="ECO:0000256" key="1">
    <source>
        <dbReference type="ARBA" id="ARBA00004370"/>
    </source>
</evidence>
<comment type="caution">
    <text evidence="7">The sequence shown here is derived from an EMBL/GenBank/DDBJ whole genome shotgun (WGS) entry which is preliminary data.</text>
</comment>
<keyword evidence="5" id="KW-0998">Cell outer membrane</keyword>
<name>A0A537M136_9BACT</name>
<evidence type="ECO:0000313" key="7">
    <source>
        <dbReference type="EMBL" id="TMJ14000.1"/>
    </source>
</evidence>
<evidence type="ECO:0000256" key="5">
    <source>
        <dbReference type="ARBA" id="ARBA00023237"/>
    </source>
</evidence>
<evidence type="ECO:0000256" key="4">
    <source>
        <dbReference type="ARBA" id="ARBA00023136"/>
    </source>
</evidence>
<dbReference type="PANTHER" id="PTHR12815">
    <property type="entry name" value="SORTING AND ASSEMBLY MACHINERY SAMM50 PROTEIN FAMILY MEMBER"/>
    <property type="match status" value="1"/>
</dbReference>
<dbReference type="PROSITE" id="PS51779">
    <property type="entry name" value="POTRA"/>
    <property type="match status" value="2"/>
</dbReference>
<evidence type="ECO:0000313" key="8">
    <source>
        <dbReference type="Proteomes" id="UP000320393"/>
    </source>
</evidence>
<dbReference type="InterPro" id="IPR034746">
    <property type="entry name" value="POTRA"/>
</dbReference>
<feature type="domain" description="POTRA" evidence="6">
    <location>
        <begin position="92"/>
        <end position="166"/>
    </location>
</feature>
<evidence type="ECO:0000259" key="6">
    <source>
        <dbReference type="PROSITE" id="PS51779"/>
    </source>
</evidence>
<proteinExistence type="predicted"/>
<keyword evidence="3" id="KW-0732">Signal</keyword>
<accession>A0A537M136</accession>
<dbReference type="PANTHER" id="PTHR12815:SF47">
    <property type="entry name" value="TRANSLOCATION AND ASSEMBLY MODULE SUBUNIT TAMA"/>
    <property type="match status" value="1"/>
</dbReference>
<dbReference type="InterPro" id="IPR039910">
    <property type="entry name" value="D15-like"/>
</dbReference>
<dbReference type="Gene3D" id="3.10.20.310">
    <property type="entry name" value="membrane protein fhac"/>
    <property type="match status" value="3"/>
</dbReference>
<evidence type="ECO:0000256" key="2">
    <source>
        <dbReference type="ARBA" id="ARBA00022692"/>
    </source>
</evidence>
<comment type="subcellular location">
    <subcellularLocation>
        <location evidence="1">Membrane</location>
    </subcellularLocation>
</comment>
<keyword evidence="4" id="KW-0472">Membrane</keyword>
<sequence length="317" mass="34234">MPPSPFVPQPGVPPQTLPPQKVAEIVVRGNERIPTEQVLRVVSTKVADPLNEEKLRNDVQAILNLGVFTDAVVRIEPLPEGVRVVFVVAENPLVQTIEVKGNTAVGTADILKALGVQAGGVLNTVTMRAGVRSVEKLYQDQGYVLAHVTDVNVSPEGTLTLQIAEGRIEAILIEGVHKTHEYVVRRELTFKPGDVFNVNAVNASLKKLFQLQYFSDVKAQPGSGTAPDTVDVTIVVTEQKTAMVSFGVGFSNQTGIEGFIGLRDSNFGGNGQAVTIEYSNTALFGLSYGISFHEPYFLGSRTVQSDDDSHRLLSRAQ</sequence>
<dbReference type="InterPro" id="IPR010827">
    <property type="entry name" value="BamA/TamA_POTRA"/>
</dbReference>
<gene>
    <name evidence="7" type="ORF">E6H02_04115</name>
</gene>
<keyword evidence="2" id="KW-0812">Transmembrane</keyword>
<organism evidence="7 8">
    <name type="scientific">Candidatus Segetimicrobium genomatis</name>
    <dbReference type="NCBI Taxonomy" id="2569760"/>
    <lineage>
        <taxon>Bacteria</taxon>
        <taxon>Bacillati</taxon>
        <taxon>Candidatus Sysuimicrobiota</taxon>
        <taxon>Candidatus Sysuimicrobiia</taxon>
        <taxon>Candidatus Sysuimicrobiales</taxon>
        <taxon>Candidatus Segetimicrobiaceae</taxon>
        <taxon>Candidatus Segetimicrobium</taxon>
    </lineage>
</organism>
<dbReference type="Proteomes" id="UP000320393">
    <property type="component" value="Unassembled WGS sequence"/>
</dbReference>
<dbReference type="AlphaFoldDB" id="A0A537M136"/>
<feature type="domain" description="POTRA" evidence="6">
    <location>
        <begin position="20"/>
        <end position="91"/>
    </location>
</feature>
<dbReference type="Pfam" id="PF07244">
    <property type="entry name" value="POTRA"/>
    <property type="match status" value="3"/>
</dbReference>
<evidence type="ECO:0000256" key="3">
    <source>
        <dbReference type="ARBA" id="ARBA00022729"/>
    </source>
</evidence>
<dbReference type="Gene3D" id="2.40.160.50">
    <property type="entry name" value="membrane protein fhac: a member of the omp85/tpsb transporter family"/>
    <property type="match status" value="1"/>
</dbReference>